<evidence type="ECO:0000313" key="1">
    <source>
        <dbReference type="EMBL" id="JAC73798.1"/>
    </source>
</evidence>
<name>A0A061RPA3_9CHLO</name>
<proteinExistence type="predicted"/>
<feature type="non-terminal residue" evidence="1">
    <location>
        <position position="1"/>
    </location>
</feature>
<feature type="non-terminal residue" evidence="1">
    <location>
        <position position="135"/>
    </location>
</feature>
<protein>
    <submittedName>
        <fullName evidence="1">Uncharacterized protein</fullName>
    </submittedName>
</protein>
<accession>A0A061RPA3</accession>
<organism evidence="1">
    <name type="scientific">Tetraselmis sp. GSL018</name>
    <dbReference type="NCBI Taxonomy" id="582737"/>
    <lineage>
        <taxon>Eukaryota</taxon>
        <taxon>Viridiplantae</taxon>
        <taxon>Chlorophyta</taxon>
        <taxon>core chlorophytes</taxon>
        <taxon>Chlorodendrophyceae</taxon>
        <taxon>Chlorodendrales</taxon>
        <taxon>Chlorodendraceae</taxon>
        <taxon>Tetraselmis</taxon>
    </lineage>
</organism>
<reference evidence="1" key="1">
    <citation type="submission" date="2014-05" db="EMBL/GenBank/DDBJ databases">
        <title>The transcriptome of the halophilic microalga Tetraselmis sp. GSL018 isolated from the Great Salt Lake, Utah.</title>
        <authorList>
            <person name="Jinkerson R.E."/>
            <person name="D'Adamo S."/>
            <person name="Posewitz M.C."/>
        </authorList>
    </citation>
    <scope>NUCLEOTIDE SEQUENCE</scope>
    <source>
        <strain evidence="1">GSL018</strain>
    </source>
</reference>
<dbReference type="AlphaFoldDB" id="A0A061RPA3"/>
<gene>
    <name evidence="1" type="ORF">TSPGSL018_27806</name>
</gene>
<dbReference type="EMBL" id="GBEZ01012057">
    <property type="protein sequence ID" value="JAC73798.1"/>
    <property type="molecule type" value="Transcribed_RNA"/>
</dbReference>
<sequence length="135" mass="15441">DAETGCQRCIFDGLPEAPPLARWDAFFSCCRWANREVVERIKSRVLRICPRIRICPEETQQLQADPRELQAACPPVSECDKFVLFLDYEEARRCMGLLGSSLSWAVRGEPGAHPENAWKWALQLGWARWNHKGGI</sequence>